<name>A0A1H4C951_ALKAM</name>
<organism evidence="1 2">
    <name type="scientific">Alkalimonas amylolytica</name>
    <dbReference type="NCBI Taxonomy" id="152573"/>
    <lineage>
        <taxon>Bacteria</taxon>
        <taxon>Pseudomonadati</taxon>
        <taxon>Pseudomonadota</taxon>
        <taxon>Gammaproteobacteria</taxon>
        <taxon>Alkalimonas</taxon>
    </lineage>
</organism>
<dbReference type="EMBL" id="FNRM01000004">
    <property type="protein sequence ID" value="SEA56955.1"/>
    <property type="molecule type" value="Genomic_DNA"/>
</dbReference>
<gene>
    <name evidence="1" type="ORF">SAMN04488051_10443</name>
</gene>
<reference evidence="1 2" key="1">
    <citation type="submission" date="2016-10" db="EMBL/GenBank/DDBJ databases">
        <authorList>
            <person name="de Groot N.N."/>
        </authorList>
    </citation>
    <scope>NUCLEOTIDE SEQUENCE [LARGE SCALE GENOMIC DNA]</scope>
    <source>
        <strain evidence="1 2">CGMCC 1.3430</strain>
    </source>
</reference>
<keyword evidence="2" id="KW-1185">Reference proteome</keyword>
<evidence type="ECO:0000313" key="2">
    <source>
        <dbReference type="Proteomes" id="UP000198773"/>
    </source>
</evidence>
<accession>A0A1H4C951</accession>
<dbReference type="STRING" id="152573.SAMN04488051_10443"/>
<dbReference type="Proteomes" id="UP000198773">
    <property type="component" value="Unassembled WGS sequence"/>
</dbReference>
<protein>
    <submittedName>
        <fullName evidence="1">Uncharacterized protein</fullName>
    </submittedName>
</protein>
<evidence type="ECO:0000313" key="1">
    <source>
        <dbReference type="EMBL" id="SEA56955.1"/>
    </source>
</evidence>
<proteinExistence type="predicted"/>
<sequence>MLYKASGNWDHNPLALLNCAEYGEQNCPRKTKVFYRDDKNS</sequence>
<dbReference type="AlphaFoldDB" id="A0A1H4C951"/>